<dbReference type="InterPro" id="IPR027417">
    <property type="entry name" value="P-loop_NTPase"/>
</dbReference>
<dbReference type="GO" id="GO:0005737">
    <property type="term" value="C:cytoplasm"/>
    <property type="evidence" value="ECO:0007669"/>
    <property type="project" value="UniProtKB-SubCell"/>
</dbReference>
<evidence type="ECO:0000256" key="2">
    <source>
        <dbReference type="ARBA" id="ARBA00008016"/>
    </source>
</evidence>
<dbReference type="HAMAP" id="MF_00365">
    <property type="entry name" value="RecF"/>
    <property type="match status" value="1"/>
</dbReference>
<dbReference type="GO" id="GO:0009432">
    <property type="term" value="P:SOS response"/>
    <property type="evidence" value="ECO:0007669"/>
    <property type="project" value="UniProtKB-UniRule"/>
</dbReference>
<evidence type="ECO:0000256" key="5">
    <source>
        <dbReference type="ARBA" id="ARBA00022705"/>
    </source>
</evidence>
<evidence type="ECO:0000256" key="6">
    <source>
        <dbReference type="ARBA" id="ARBA00022741"/>
    </source>
</evidence>
<dbReference type="GO" id="GO:0006260">
    <property type="term" value="P:DNA replication"/>
    <property type="evidence" value="ECO:0007669"/>
    <property type="project" value="UniProtKB-UniRule"/>
</dbReference>
<dbReference type="GO" id="GO:0000731">
    <property type="term" value="P:DNA synthesis involved in DNA repair"/>
    <property type="evidence" value="ECO:0007669"/>
    <property type="project" value="TreeGrafter"/>
</dbReference>
<name>A0A6I8MCL8_9CORY</name>
<sequence length="397" mass="43705">MYIRELSLRDFRSWPECTVTLEPGVTLFVGRNGFGKTNIVEAIGYVAHLGSHRVFHDSALVRQGKESARVSVTAVNHGRELTAHLLIKAKGANQAQINRTRLKSPRELLGVVKTVLFSPEDLSLVRGDPAERRRYLDHVIATRKPRLGGVKADYEKVLRQRNSLLKTAGAALRRGYGADDGALSTLDVWDTQLAHLGGQLIHARHSVVQELDPLVHDAYARIAPESRPAHIRYVSTVPLAAPEELPKPEDFEAAMLAELGQRRDKEIDRGVSLVGPHRDDLDVVLGDYPAKGFASHGETWSMCLALRLAEFHLLRSDGTDPVLILDDVFAELDTQRREKLVSVTAEAEQVLITAAVGDDLPDTLTESAVHRHFVSVEDTPEGRISLLDAAMGVPHDG</sequence>
<comment type="function">
    <text evidence="12 13 14">The RecF protein is involved in DNA metabolism; it is required for DNA replication and normal SOS inducibility. RecF binds preferentially to single-stranded, linear DNA. It also seems to bind ATP.</text>
</comment>
<dbReference type="PROSITE" id="PS00617">
    <property type="entry name" value="RECF_1"/>
    <property type="match status" value="1"/>
</dbReference>
<evidence type="ECO:0000256" key="10">
    <source>
        <dbReference type="ARBA" id="ARBA00023204"/>
    </source>
</evidence>
<comment type="subcellular location">
    <subcellularLocation>
        <location evidence="1 13 14">Cytoplasm</location>
    </subcellularLocation>
</comment>
<protein>
    <recommendedName>
        <fullName evidence="3 13">DNA replication and repair protein RecF</fullName>
    </recommendedName>
</protein>
<dbReference type="AlphaFoldDB" id="A0A6I8MCL8"/>
<evidence type="ECO:0000256" key="12">
    <source>
        <dbReference type="ARBA" id="ARBA00025401"/>
    </source>
</evidence>
<dbReference type="EMBL" id="LR738855">
    <property type="protein sequence ID" value="VZH83957.1"/>
    <property type="molecule type" value="Genomic_DNA"/>
</dbReference>
<dbReference type="SUPFAM" id="SSF52540">
    <property type="entry name" value="P-loop containing nucleoside triphosphate hydrolases"/>
    <property type="match status" value="1"/>
</dbReference>
<dbReference type="InterPro" id="IPR018078">
    <property type="entry name" value="DNA-binding_RecF_CS"/>
</dbReference>
<dbReference type="RefSeq" id="WP_155871099.1">
    <property type="nucleotide sequence ID" value="NZ_CP168248.1"/>
</dbReference>
<evidence type="ECO:0000256" key="14">
    <source>
        <dbReference type="RuleBase" id="RU000578"/>
    </source>
</evidence>
<evidence type="ECO:0000256" key="1">
    <source>
        <dbReference type="ARBA" id="ARBA00004496"/>
    </source>
</evidence>
<evidence type="ECO:0000256" key="9">
    <source>
        <dbReference type="ARBA" id="ARBA00023125"/>
    </source>
</evidence>
<dbReference type="PROSITE" id="PS00618">
    <property type="entry name" value="RECF_2"/>
    <property type="match status" value="1"/>
</dbReference>
<keyword evidence="4 13" id="KW-0963">Cytoplasm</keyword>
<evidence type="ECO:0000259" key="15">
    <source>
        <dbReference type="Pfam" id="PF02463"/>
    </source>
</evidence>
<evidence type="ECO:0000256" key="3">
    <source>
        <dbReference type="ARBA" id="ARBA00020170"/>
    </source>
</evidence>
<evidence type="ECO:0000256" key="8">
    <source>
        <dbReference type="ARBA" id="ARBA00022840"/>
    </source>
</evidence>
<keyword evidence="8 13" id="KW-0067">ATP-binding</keyword>
<dbReference type="InterPro" id="IPR042174">
    <property type="entry name" value="RecF_2"/>
</dbReference>
<accession>A0A6I8MCL8</accession>
<feature type="binding site" evidence="13">
    <location>
        <begin position="30"/>
        <end position="37"/>
    </location>
    <ligand>
        <name>ATP</name>
        <dbReference type="ChEBI" id="CHEBI:30616"/>
    </ligand>
</feature>
<reference evidence="16 17" key="1">
    <citation type="submission" date="2019-11" db="EMBL/GenBank/DDBJ databases">
        <authorList>
            <person name="Brisse S."/>
        </authorList>
    </citation>
    <scope>NUCLEOTIDE SEQUENCE [LARGE SCALE GENOMIC DNA]</scope>
    <source>
        <strain evidence="16">FRC0190</strain>
    </source>
</reference>
<comment type="similarity">
    <text evidence="2 13 14">Belongs to the RecF family.</text>
</comment>
<organism evidence="16 17">
    <name type="scientific">Corynebacterium rouxii</name>
    <dbReference type="NCBI Taxonomy" id="2719119"/>
    <lineage>
        <taxon>Bacteria</taxon>
        <taxon>Bacillati</taxon>
        <taxon>Actinomycetota</taxon>
        <taxon>Actinomycetes</taxon>
        <taxon>Mycobacteriales</taxon>
        <taxon>Corynebacteriaceae</taxon>
        <taxon>Corynebacterium</taxon>
    </lineage>
</organism>
<dbReference type="InterPro" id="IPR003395">
    <property type="entry name" value="RecF/RecN/SMC_N"/>
</dbReference>
<keyword evidence="7 13" id="KW-0227">DNA damage</keyword>
<keyword evidence="11 13" id="KW-0742">SOS response</keyword>
<keyword evidence="10 13" id="KW-0234">DNA repair</keyword>
<dbReference type="NCBIfam" id="TIGR00611">
    <property type="entry name" value="recf"/>
    <property type="match status" value="1"/>
</dbReference>
<evidence type="ECO:0000256" key="7">
    <source>
        <dbReference type="ARBA" id="ARBA00022763"/>
    </source>
</evidence>
<keyword evidence="6 13" id="KW-0547">Nucleotide-binding</keyword>
<gene>
    <name evidence="13" type="primary">recF</name>
    <name evidence="16" type="ORF">FRC0190_00003</name>
</gene>
<dbReference type="GO" id="GO:0006302">
    <property type="term" value="P:double-strand break repair"/>
    <property type="evidence" value="ECO:0007669"/>
    <property type="project" value="TreeGrafter"/>
</dbReference>
<evidence type="ECO:0000313" key="16">
    <source>
        <dbReference type="EMBL" id="VZH83957.1"/>
    </source>
</evidence>
<evidence type="ECO:0000256" key="13">
    <source>
        <dbReference type="HAMAP-Rule" id="MF_00365"/>
    </source>
</evidence>
<feature type="domain" description="RecF/RecN/SMC N-terminal" evidence="15">
    <location>
        <begin position="2"/>
        <end position="354"/>
    </location>
</feature>
<keyword evidence="5 13" id="KW-0235">DNA replication</keyword>
<keyword evidence="9 13" id="KW-0238">DNA-binding</keyword>
<dbReference type="Gene3D" id="1.20.1050.90">
    <property type="entry name" value="RecF/RecN/SMC, N-terminal domain"/>
    <property type="match status" value="1"/>
</dbReference>
<dbReference type="PANTHER" id="PTHR32182">
    <property type="entry name" value="DNA REPLICATION AND REPAIR PROTEIN RECF"/>
    <property type="match status" value="1"/>
</dbReference>
<evidence type="ECO:0000256" key="4">
    <source>
        <dbReference type="ARBA" id="ARBA00022490"/>
    </source>
</evidence>
<dbReference type="Gene3D" id="3.40.50.300">
    <property type="entry name" value="P-loop containing nucleotide triphosphate hydrolases"/>
    <property type="match status" value="1"/>
</dbReference>
<dbReference type="CDD" id="cd03242">
    <property type="entry name" value="ABC_RecF"/>
    <property type="match status" value="1"/>
</dbReference>
<dbReference type="GO" id="GO:0005524">
    <property type="term" value="F:ATP binding"/>
    <property type="evidence" value="ECO:0007669"/>
    <property type="project" value="UniProtKB-UniRule"/>
</dbReference>
<dbReference type="KEGG" id="crf:FRC0190_00003"/>
<dbReference type="PANTHER" id="PTHR32182:SF0">
    <property type="entry name" value="DNA REPLICATION AND REPAIR PROTEIN RECF"/>
    <property type="match status" value="1"/>
</dbReference>
<dbReference type="Proteomes" id="UP000423525">
    <property type="component" value="Chromosome"/>
</dbReference>
<dbReference type="InterPro" id="IPR001238">
    <property type="entry name" value="DNA-binding_RecF"/>
</dbReference>
<proteinExistence type="inferred from homology"/>
<evidence type="ECO:0000313" key="17">
    <source>
        <dbReference type="Proteomes" id="UP000423525"/>
    </source>
</evidence>
<dbReference type="GO" id="GO:0003697">
    <property type="term" value="F:single-stranded DNA binding"/>
    <property type="evidence" value="ECO:0007669"/>
    <property type="project" value="UniProtKB-UniRule"/>
</dbReference>
<evidence type="ECO:0000256" key="11">
    <source>
        <dbReference type="ARBA" id="ARBA00023236"/>
    </source>
</evidence>
<dbReference type="Pfam" id="PF02463">
    <property type="entry name" value="SMC_N"/>
    <property type="match status" value="1"/>
</dbReference>